<organism evidence="1 2">
    <name type="scientific">Cichlidogyrus casuarinus</name>
    <dbReference type="NCBI Taxonomy" id="1844966"/>
    <lineage>
        <taxon>Eukaryota</taxon>
        <taxon>Metazoa</taxon>
        <taxon>Spiralia</taxon>
        <taxon>Lophotrochozoa</taxon>
        <taxon>Platyhelminthes</taxon>
        <taxon>Monogenea</taxon>
        <taxon>Monopisthocotylea</taxon>
        <taxon>Dactylogyridea</taxon>
        <taxon>Ancyrocephalidae</taxon>
        <taxon>Cichlidogyrus</taxon>
    </lineage>
</organism>
<evidence type="ECO:0000313" key="2">
    <source>
        <dbReference type="Proteomes" id="UP001626550"/>
    </source>
</evidence>
<protein>
    <submittedName>
        <fullName evidence="1">Uncharacterized protein</fullName>
    </submittedName>
</protein>
<comment type="caution">
    <text evidence="1">The sequence shown here is derived from an EMBL/GenBank/DDBJ whole genome shotgun (WGS) entry which is preliminary data.</text>
</comment>
<accession>A0ABD2QJC4</accession>
<gene>
    <name evidence="1" type="ORF">Ciccas_001713</name>
</gene>
<keyword evidence="2" id="KW-1185">Reference proteome</keyword>
<dbReference type="Proteomes" id="UP001626550">
    <property type="component" value="Unassembled WGS sequence"/>
</dbReference>
<name>A0ABD2QJC4_9PLAT</name>
<proteinExistence type="predicted"/>
<reference evidence="1 2" key="1">
    <citation type="submission" date="2024-11" db="EMBL/GenBank/DDBJ databases">
        <title>Adaptive evolution of stress response genes in parasites aligns with host niche diversity.</title>
        <authorList>
            <person name="Hahn C."/>
            <person name="Resl P."/>
        </authorList>
    </citation>
    <scope>NUCLEOTIDE SEQUENCE [LARGE SCALE GENOMIC DNA]</scope>
    <source>
        <strain evidence="1">EGGRZ-B1_66</strain>
        <tissue evidence="1">Body</tissue>
    </source>
</reference>
<sequence>MTMNLGDWEADHEEYVKQFNFLDPSKLQTSNESWQENDRDIDRSFSLPYDIEESIDKLVTDEVEYIDPAILNVSKKKQLQSPNLAFESTSLFPAFQGSIGKIWDSSGNAIAPQTPHASVLNGNFNLPPNKLEIAQLVERCKLDMKNGSQGENSVDPQLLSKLRSYLA</sequence>
<dbReference type="EMBL" id="JBJKFK010000119">
    <property type="protein sequence ID" value="KAL3319609.1"/>
    <property type="molecule type" value="Genomic_DNA"/>
</dbReference>
<evidence type="ECO:0000313" key="1">
    <source>
        <dbReference type="EMBL" id="KAL3319609.1"/>
    </source>
</evidence>
<dbReference type="AlphaFoldDB" id="A0ABD2QJC4"/>